<feature type="compositionally biased region" description="Low complexity" evidence="1">
    <location>
        <begin position="163"/>
        <end position="173"/>
    </location>
</feature>
<feature type="region of interest" description="Disordered" evidence="1">
    <location>
        <begin position="163"/>
        <end position="188"/>
    </location>
</feature>
<feature type="region of interest" description="Disordered" evidence="1">
    <location>
        <begin position="201"/>
        <end position="223"/>
    </location>
</feature>
<feature type="compositionally biased region" description="Low complexity" evidence="1">
    <location>
        <begin position="1"/>
        <end position="13"/>
    </location>
</feature>
<evidence type="ECO:0000313" key="3">
    <source>
        <dbReference type="Proteomes" id="UP000320762"/>
    </source>
</evidence>
<gene>
    <name evidence="2" type="ORF">BD626DRAFT_574159</name>
</gene>
<dbReference type="Proteomes" id="UP000320762">
    <property type="component" value="Unassembled WGS sequence"/>
</dbReference>
<feature type="compositionally biased region" description="Polar residues" evidence="1">
    <location>
        <begin position="54"/>
        <end position="63"/>
    </location>
</feature>
<protein>
    <submittedName>
        <fullName evidence="2">Uncharacterized protein</fullName>
    </submittedName>
</protein>
<sequence length="223" mass="24913">MSLTSSTPRTSTPFIPYPPTPTASTRPLSRRVDFSPRVPNVDSAVEAPTVDPPGNQSRPTRFDNSLAPPSPTHSRRLRLLPRPASPTPSTGFDSLAHSRGFDYRRLRHNLDGRWTSTTTSISASTPHTLPAGFGLDLDHGRRRLLDHRRRRLLDHRRRRFLDHGASTSTSRAASPRRPRPRAAVDDLDLSFDVHEDDHGFRLSTAGGFDEGEDNSEDVYKHSL</sequence>
<dbReference type="AlphaFoldDB" id="A0A550BZ58"/>
<reference evidence="2 3" key="1">
    <citation type="journal article" date="2019" name="New Phytol.">
        <title>Comparative genomics reveals unique wood-decay strategies and fruiting body development in the Schizophyllaceae.</title>
        <authorList>
            <person name="Almasi E."/>
            <person name="Sahu N."/>
            <person name="Krizsan K."/>
            <person name="Balint B."/>
            <person name="Kovacs G.M."/>
            <person name="Kiss B."/>
            <person name="Cseklye J."/>
            <person name="Drula E."/>
            <person name="Henrissat B."/>
            <person name="Nagy I."/>
            <person name="Chovatia M."/>
            <person name="Adam C."/>
            <person name="LaButti K."/>
            <person name="Lipzen A."/>
            <person name="Riley R."/>
            <person name="Grigoriev I.V."/>
            <person name="Nagy L.G."/>
        </authorList>
    </citation>
    <scope>NUCLEOTIDE SEQUENCE [LARGE SCALE GENOMIC DNA]</scope>
    <source>
        <strain evidence="2 3">NL-1724</strain>
    </source>
</reference>
<accession>A0A550BZ58</accession>
<organism evidence="2 3">
    <name type="scientific">Schizophyllum amplum</name>
    <dbReference type="NCBI Taxonomy" id="97359"/>
    <lineage>
        <taxon>Eukaryota</taxon>
        <taxon>Fungi</taxon>
        <taxon>Dikarya</taxon>
        <taxon>Basidiomycota</taxon>
        <taxon>Agaricomycotina</taxon>
        <taxon>Agaricomycetes</taxon>
        <taxon>Agaricomycetidae</taxon>
        <taxon>Agaricales</taxon>
        <taxon>Schizophyllaceae</taxon>
        <taxon>Schizophyllum</taxon>
    </lineage>
</organism>
<dbReference type="EMBL" id="VDMD01000042">
    <property type="protein sequence ID" value="TRM57829.1"/>
    <property type="molecule type" value="Genomic_DNA"/>
</dbReference>
<comment type="caution">
    <text evidence="2">The sequence shown here is derived from an EMBL/GenBank/DDBJ whole genome shotgun (WGS) entry which is preliminary data.</text>
</comment>
<proteinExistence type="predicted"/>
<name>A0A550BZ58_9AGAR</name>
<evidence type="ECO:0000313" key="2">
    <source>
        <dbReference type="EMBL" id="TRM57829.1"/>
    </source>
</evidence>
<evidence type="ECO:0000256" key="1">
    <source>
        <dbReference type="SAM" id="MobiDB-lite"/>
    </source>
</evidence>
<keyword evidence="3" id="KW-1185">Reference proteome</keyword>
<feature type="region of interest" description="Disordered" evidence="1">
    <location>
        <begin position="1"/>
        <end position="96"/>
    </location>
</feature>